<dbReference type="Proteomes" id="UP000001460">
    <property type="component" value="Unassembled WGS sequence"/>
</dbReference>
<organism evidence="4 5">
    <name type="scientific">Cryptosporidium muris (strain RN66)</name>
    <dbReference type="NCBI Taxonomy" id="441375"/>
    <lineage>
        <taxon>Eukaryota</taxon>
        <taxon>Sar</taxon>
        <taxon>Alveolata</taxon>
        <taxon>Apicomplexa</taxon>
        <taxon>Conoidasida</taxon>
        <taxon>Coccidia</taxon>
        <taxon>Eucoccidiorida</taxon>
        <taxon>Eimeriorina</taxon>
        <taxon>Cryptosporidiidae</taxon>
        <taxon>Cryptosporidium</taxon>
    </lineage>
</organism>
<keyword evidence="2" id="KW-0175">Coiled coil</keyword>
<dbReference type="InterPro" id="IPR052243">
    <property type="entry name" value="Mito_inner_membrane_organizer"/>
</dbReference>
<dbReference type="SUPFAM" id="SSF46565">
    <property type="entry name" value="Chaperone J-domain"/>
    <property type="match status" value="1"/>
</dbReference>
<keyword evidence="1" id="KW-0143">Chaperone</keyword>
<dbReference type="PANTHER" id="PTHR44157:SF1">
    <property type="entry name" value="DNAJ HOMOLOG SUBFAMILY C MEMBER 11"/>
    <property type="match status" value="1"/>
</dbReference>
<reference evidence="4" key="1">
    <citation type="submission" date="2008-06" db="EMBL/GenBank/DDBJ databases">
        <authorList>
            <person name="Lorenzi H."/>
            <person name="Inman J."/>
            <person name="Miller J."/>
            <person name="Schobel S."/>
            <person name="Amedeo P."/>
            <person name="Caler E.V."/>
            <person name="da Silva J."/>
        </authorList>
    </citation>
    <scope>NUCLEOTIDE SEQUENCE [LARGE SCALE GENOMIC DNA]</scope>
    <source>
        <strain evidence="4">RN66</strain>
    </source>
</reference>
<dbReference type="PROSITE" id="PS00636">
    <property type="entry name" value="DNAJ_1"/>
    <property type="match status" value="1"/>
</dbReference>
<gene>
    <name evidence="4" type="ORF">CMU_013760</name>
</gene>
<evidence type="ECO:0000313" key="4">
    <source>
        <dbReference type="EMBL" id="EEA06701.1"/>
    </source>
</evidence>
<sequence>MQDDSTQVDPYDILAVNVYSSQQEIRSSYRKLCKLLHPDKIHNSKLSDIENSQQQFIRINRAYSILSNPVLRKFYDRYGFQYLSVAEDAINSATFKDNIQNNESNSMVLYENQLKKLENKVKRNIRTNKNISVNINSPQGIVIITYLTWPFLYHYQKPVYARNKSLLINLLPITSQTISQISLRFPISNFFKKSKESTTSLDIVLLNNFVHPNNFRKRASINSSIHYILNKYFGKGISCSLHMDTPYLGISPVKGECIVKYPMTAIEFAGINQIDIISNSQMQFKVSLECGISSCKGYNLTNILESFSDSDYVIEKRGCMVTNKVVNNNEYMFPKSNIPLLDISMENPMIQMTGTQLKWKSCLSSYASTIETSIGLGNYGGAEAKIQTDLLNIESRFLTCSQRISTLFFYLADRFRSKISTLQSEITYRFFGNSPEFLIQTKCTILTENLNNWSINPSISSLNGLNLELGYEWGFMDQIDLEDDDEDDISSNSSKNQFIKESRIFYGILIQNYSYHLMIKYTRHGLNWQFPFLLYSWKPSNTTSQIYPITYQIPPLYNQYVDLKTKNSTFLLEFIIRNFYILSFLTSATLLPVLALKLISSESKGFLLKSIGRTLDFINSIFYVNSVSYSSKKIFREQRTTPNFCETENGIPVKLVSLDYMYKPLADENRAKEVSCSGLVIQEALYGPIEGFIELLRDDGNSLELLKNYVESIKYKVQPIGPHLSQIEEIVILDVTDFLMARVKHSAIELSSVTKKGLLSYDSILYYRNLTTQDFLLKSRFTLFIKYIYGNKVISRFYDDLSPIIIP</sequence>
<dbReference type="GeneID" id="6996235"/>
<dbReference type="InterPro" id="IPR036869">
    <property type="entry name" value="J_dom_sf"/>
</dbReference>
<protein>
    <submittedName>
        <fullName evidence="4">DnaJ domain-containing protein</fullName>
    </submittedName>
</protein>
<feature type="coiled-coil region" evidence="2">
    <location>
        <begin position="100"/>
        <end position="127"/>
    </location>
</feature>
<evidence type="ECO:0000259" key="3">
    <source>
        <dbReference type="PROSITE" id="PS50076"/>
    </source>
</evidence>
<name>B6AET4_CRYMR</name>
<dbReference type="GO" id="GO:0042407">
    <property type="term" value="P:cristae formation"/>
    <property type="evidence" value="ECO:0007669"/>
    <property type="project" value="TreeGrafter"/>
</dbReference>
<evidence type="ECO:0000313" key="5">
    <source>
        <dbReference type="Proteomes" id="UP000001460"/>
    </source>
</evidence>
<dbReference type="EMBL" id="DS989730">
    <property type="protein sequence ID" value="EEA06701.1"/>
    <property type="molecule type" value="Genomic_DNA"/>
</dbReference>
<dbReference type="STRING" id="441375.B6AET4"/>
<proteinExistence type="predicted"/>
<dbReference type="PRINTS" id="PR00625">
    <property type="entry name" value="JDOMAIN"/>
</dbReference>
<dbReference type="VEuPathDB" id="CryptoDB:CMU_013760"/>
<dbReference type="AlphaFoldDB" id="B6AET4"/>
<feature type="domain" description="J" evidence="3">
    <location>
        <begin position="9"/>
        <end position="79"/>
    </location>
</feature>
<dbReference type="OrthoDB" id="445556at2759"/>
<dbReference type="Pfam" id="PF00226">
    <property type="entry name" value="DnaJ"/>
    <property type="match status" value="1"/>
</dbReference>
<evidence type="ECO:0000256" key="1">
    <source>
        <dbReference type="ARBA" id="ARBA00023186"/>
    </source>
</evidence>
<evidence type="ECO:0000256" key="2">
    <source>
        <dbReference type="SAM" id="Coils"/>
    </source>
</evidence>
<dbReference type="InterPro" id="IPR024586">
    <property type="entry name" value="DnaJ-like_C11_C"/>
</dbReference>
<keyword evidence="5" id="KW-1185">Reference proteome</keyword>
<dbReference type="RefSeq" id="XP_002141050.1">
    <property type="nucleotide sequence ID" value="XM_002141014.1"/>
</dbReference>
<accession>B6AET4</accession>
<dbReference type="GO" id="GO:0005739">
    <property type="term" value="C:mitochondrion"/>
    <property type="evidence" value="ECO:0007669"/>
    <property type="project" value="GOC"/>
</dbReference>
<dbReference type="SMART" id="SM00271">
    <property type="entry name" value="DnaJ"/>
    <property type="match status" value="1"/>
</dbReference>
<dbReference type="InterPro" id="IPR001623">
    <property type="entry name" value="DnaJ_domain"/>
</dbReference>
<dbReference type="InterPro" id="IPR018253">
    <property type="entry name" value="DnaJ_domain_CS"/>
</dbReference>
<dbReference type="eggNOG" id="KOG0712">
    <property type="taxonomic scope" value="Eukaryota"/>
</dbReference>
<dbReference type="CDD" id="cd06257">
    <property type="entry name" value="DnaJ"/>
    <property type="match status" value="1"/>
</dbReference>
<dbReference type="Pfam" id="PF11875">
    <property type="entry name" value="DnaJ-like_C11_C"/>
    <property type="match status" value="1"/>
</dbReference>
<dbReference type="Gene3D" id="1.10.287.110">
    <property type="entry name" value="DnaJ domain"/>
    <property type="match status" value="1"/>
</dbReference>
<dbReference type="PROSITE" id="PS50076">
    <property type="entry name" value="DNAJ_2"/>
    <property type="match status" value="1"/>
</dbReference>
<dbReference type="PANTHER" id="PTHR44157">
    <property type="entry name" value="DNAJ HOMOLOG SUBFAMILY C MEMBER 11"/>
    <property type="match status" value="1"/>
</dbReference>